<sequence>MFLEIHTIATVIFIMSICSVTMYRKQLLLILLIFEIMGLSIFICLFYMYATYTHFLSSSLYMLITAVCEASLGISLLVVLTRAWGNDKMQNL</sequence>
<evidence type="ECO:0000256" key="6">
    <source>
        <dbReference type="ARBA" id="ARBA00022989"/>
    </source>
</evidence>
<reference evidence="11" key="1">
    <citation type="journal article" date="2012" name="Mol. Biol. Rep.">
        <title>Molecular variability in the Celleporella hyalina (Bryozoa; Cheilostomata) species complex: evidence for cryptic speciation from complete mitochondrial genomes.</title>
        <authorList>
            <person name="Waeschenbach A."/>
            <person name="Porter J.S."/>
            <person name="Hughes R.N."/>
        </authorList>
    </citation>
    <scope>NUCLEOTIDE SEQUENCE</scope>
    <source>
        <strain evidence="11">N</strain>
    </source>
</reference>
<dbReference type="AlphaFoldDB" id="I6Q0X2"/>
<dbReference type="EMBL" id="JQ839275">
    <property type="protein sequence ID" value="AFJ53897.1"/>
    <property type="molecule type" value="Genomic_DNA"/>
</dbReference>
<feature type="transmembrane region" description="Helical" evidence="10">
    <location>
        <begin position="6"/>
        <end position="23"/>
    </location>
</feature>
<evidence type="ECO:0000313" key="11">
    <source>
        <dbReference type="EMBL" id="AFJ53897.1"/>
    </source>
</evidence>
<feature type="transmembrane region" description="Helical" evidence="10">
    <location>
        <begin position="28"/>
        <end position="48"/>
    </location>
</feature>
<dbReference type="Gene3D" id="1.10.287.3510">
    <property type="match status" value="1"/>
</dbReference>
<feature type="transmembrane region" description="Helical" evidence="10">
    <location>
        <begin position="60"/>
        <end position="80"/>
    </location>
</feature>
<evidence type="ECO:0000256" key="7">
    <source>
        <dbReference type="ARBA" id="ARBA00023027"/>
    </source>
</evidence>
<comment type="similarity">
    <text evidence="2">Belongs to the complex I subunit 4L family.</text>
</comment>
<organism evidence="11">
    <name type="scientific">Celleporella hyalina</name>
    <dbReference type="NCBI Taxonomy" id="60593"/>
    <lineage>
        <taxon>Eukaryota</taxon>
        <taxon>Metazoa</taxon>
        <taxon>Spiralia</taxon>
        <taxon>Lophotrochozoa</taxon>
        <taxon>Bryozoa</taxon>
        <taxon>Gymnolaemata</taxon>
        <taxon>Cheilostomatida</taxon>
        <taxon>Flustrina</taxon>
        <taxon>Hippothooidea</taxon>
        <taxon>Hippothoidae</taxon>
        <taxon>Celleporella</taxon>
    </lineage>
</organism>
<geneLocation type="mitochondrion" evidence="11"/>
<dbReference type="Pfam" id="PF00420">
    <property type="entry name" value="Oxidored_q2"/>
    <property type="match status" value="1"/>
</dbReference>
<evidence type="ECO:0000256" key="1">
    <source>
        <dbReference type="ARBA" id="ARBA00004141"/>
    </source>
</evidence>
<keyword evidence="7" id="KW-0520">NAD</keyword>
<dbReference type="InterPro" id="IPR039428">
    <property type="entry name" value="NUOK/Mnh_C1-like"/>
</dbReference>
<accession>I6Q0X2</accession>
<evidence type="ECO:0000256" key="8">
    <source>
        <dbReference type="ARBA" id="ARBA00023136"/>
    </source>
</evidence>
<dbReference type="GO" id="GO:0016020">
    <property type="term" value="C:membrane"/>
    <property type="evidence" value="ECO:0007669"/>
    <property type="project" value="UniProtKB-SubCell"/>
</dbReference>
<evidence type="ECO:0000256" key="3">
    <source>
        <dbReference type="ARBA" id="ARBA00016612"/>
    </source>
</evidence>
<evidence type="ECO:0000256" key="5">
    <source>
        <dbReference type="ARBA" id="ARBA00022967"/>
    </source>
</evidence>
<keyword evidence="8 10" id="KW-0472">Membrane</keyword>
<proteinExistence type="inferred from homology"/>
<keyword evidence="6 10" id="KW-1133">Transmembrane helix</keyword>
<comment type="subcellular location">
    <subcellularLocation>
        <location evidence="1">Membrane</location>
        <topology evidence="1">Multi-pass membrane protein</topology>
    </subcellularLocation>
</comment>
<keyword evidence="5" id="KW-1278">Translocase</keyword>
<evidence type="ECO:0000256" key="4">
    <source>
        <dbReference type="ARBA" id="ARBA00022692"/>
    </source>
</evidence>
<gene>
    <name evidence="11" type="primary">NAD4L</name>
</gene>
<protein>
    <recommendedName>
        <fullName evidence="3">NADH-ubiquinone oxidoreductase chain 4L</fullName>
    </recommendedName>
    <alternativeName>
        <fullName evidence="9">NADH dehydrogenase subunit 4L</fullName>
    </alternativeName>
</protein>
<keyword evidence="4 10" id="KW-0812">Transmembrane</keyword>
<evidence type="ECO:0000256" key="10">
    <source>
        <dbReference type="SAM" id="Phobius"/>
    </source>
</evidence>
<name>I6Q0X2_9BILA</name>
<evidence type="ECO:0000256" key="9">
    <source>
        <dbReference type="ARBA" id="ARBA00031586"/>
    </source>
</evidence>
<keyword evidence="11" id="KW-0496">Mitochondrion</keyword>
<evidence type="ECO:0000256" key="2">
    <source>
        <dbReference type="ARBA" id="ARBA00010519"/>
    </source>
</evidence>